<protein>
    <submittedName>
        <fullName evidence="8">Splicing factor 3B subunit 4</fullName>
    </submittedName>
</protein>
<dbReference type="GO" id="GO:0005730">
    <property type="term" value="C:nucleolus"/>
    <property type="evidence" value="ECO:0007669"/>
    <property type="project" value="TreeGrafter"/>
</dbReference>
<dbReference type="Gene3D" id="3.30.70.330">
    <property type="match status" value="2"/>
</dbReference>
<evidence type="ECO:0000313" key="9">
    <source>
        <dbReference type="Proteomes" id="UP000092666"/>
    </source>
</evidence>
<feature type="compositionally biased region" description="Low complexity" evidence="6">
    <location>
        <begin position="301"/>
        <end position="314"/>
    </location>
</feature>
<comment type="subcellular location">
    <subcellularLocation>
        <location evidence="1">Nucleus</location>
    </subcellularLocation>
</comment>
<feature type="compositionally biased region" description="Gly residues" evidence="6">
    <location>
        <begin position="289"/>
        <end position="300"/>
    </location>
</feature>
<sequence length="364" mass="38823">MQNKAEQDRNQEATVYLGNLDEKCTDALVWELMLQAGPVSNVFLPKDRISMSHQGFGFCEFMTEADAEYAVKIMNQIKLYGKPIRVNKASYDKKQLDVGANLFVGSLDPLVDENALADTFGTFGSLAEPPKVARDPTTGESKGYAFVAYHDFEAADMAIENMNGQFFGGKQINVQYAFKKDGKGERHGSQAERLLAAQAKKRQLLPGGTGPTIQYQGQFAGALSNGVPAPPPPMSAPPVQTPNQPSYPPPPPAGIPVYQPQMAQGMGMGMPPQGYPGHNQMQMQMPMGGYPGGGYPGGGQQYPPQGYQQNGYAQQPPPPPQGFPIAGAGAGPGQVPYGMPPQQQQQQGGAAPPPPPPIRMGFGA</sequence>
<dbReference type="InterPro" id="IPR034158">
    <property type="entry name" value="SF3B4_RRM1"/>
</dbReference>
<reference evidence="8 9" key="1">
    <citation type="submission" date="2013-07" db="EMBL/GenBank/DDBJ databases">
        <title>The Genome Sequence of Cryptococcus heveanensis BCC8398.</title>
        <authorList>
            <consortium name="The Broad Institute Genome Sequencing Platform"/>
            <person name="Cuomo C."/>
            <person name="Litvintseva A."/>
            <person name="Chen Y."/>
            <person name="Heitman J."/>
            <person name="Sun S."/>
            <person name="Springer D."/>
            <person name="Dromer F."/>
            <person name="Young S.K."/>
            <person name="Zeng Q."/>
            <person name="Gargeya S."/>
            <person name="Fitzgerald M."/>
            <person name="Abouelleil A."/>
            <person name="Alvarado L."/>
            <person name="Berlin A.M."/>
            <person name="Chapman S.B."/>
            <person name="Dewar J."/>
            <person name="Goldberg J."/>
            <person name="Griggs A."/>
            <person name="Gujja S."/>
            <person name="Hansen M."/>
            <person name="Howarth C."/>
            <person name="Imamovic A."/>
            <person name="Larimer J."/>
            <person name="McCowan C."/>
            <person name="Murphy C."/>
            <person name="Pearson M."/>
            <person name="Priest M."/>
            <person name="Roberts A."/>
            <person name="Saif S."/>
            <person name="Shea T."/>
            <person name="Sykes S."/>
            <person name="Wortman J."/>
            <person name="Nusbaum C."/>
            <person name="Birren B."/>
        </authorList>
    </citation>
    <scope>NUCLEOTIDE SEQUENCE [LARGE SCALE GENOMIC DNA]</scope>
    <source>
        <strain evidence="8 9">BCC8398</strain>
    </source>
</reference>
<dbReference type="Proteomes" id="UP000092666">
    <property type="component" value="Unassembled WGS sequence"/>
</dbReference>
<evidence type="ECO:0000256" key="3">
    <source>
        <dbReference type="ARBA" id="ARBA00022884"/>
    </source>
</evidence>
<dbReference type="GO" id="GO:0048026">
    <property type="term" value="P:positive regulation of mRNA splicing, via spliceosome"/>
    <property type="evidence" value="ECO:0007669"/>
    <property type="project" value="TreeGrafter"/>
</dbReference>
<dbReference type="STRING" id="1296120.A0A1B9GHQ3"/>
<gene>
    <name evidence="8" type="ORF">I316_07816</name>
</gene>
<dbReference type="FunFam" id="3.30.70.330:FF:000121">
    <property type="entry name" value="Splicing factor 3b subunit 4"/>
    <property type="match status" value="1"/>
</dbReference>
<feature type="domain" description="RRM" evidence="7">
    <location>
        <begin position="100"/>
        <end position="179"/>
    </location>
</feature>
<feature type="region of interest" description="Disordered" evidence="6">
    <location>
        <begin position="289"/>
        <end position="364"/>
    </location>
</feature>
<evidence type="ECO:0000256" key="6">
    <source>
        <dbReference type="SAM" id="MobiDB-lite"/>
    </source>
</evidence>
<name>A0A1B9GHQ3_9TREE</name>
<evidence type="ECO:0000259" key="7">
    <source>
        <dbReference type="PROSITE" id="PS50102"/>
    </source>
</evidence>
<feature type="region of interest" description="Disordered" evidence="6">
    <location>
        <begin position="224"/>
        <end position="248"/>
    </location>
</feature>
<evidence type="ECO:0000256" key="5">
    <source>
        <dbReference type="PROSITE-ProRule" id="PRU00176"/>
    </source>
</evidence>
<keyword evidence="4" id="KW-0539">Nucleus</keyword>
<dbReference type="CDD" id="cd12334">
    <property type="entry name" value="RRM1_SF3B4"/>
    <property type="match status" value="1"/>
</dbReference>
<dbReference type="InterPro" id="IPR012677">
    <property type="entry name" value="Nucleotide-bd_a/b_plait_sf"/>
</dbReference>
<dbReference type="EMBL" id="KV700147">
    <property type="protein sequence ID" value="OCF30548.1"/>
    <property type="molecule type" value="Genomic_DNA"/>
</dbReference>
<evidence type="ECO:0000256" key="2">
    <source>
        <dbReference type="ARBA" id="ARBA00022737"/>
    </source>
</evidence>
<dbReference type="InterPro" id="IPR052084">
    <property type="entry name" value="SF3B4_spliceosome_assoc"/>
</dbReference>
<feature type="domain" description="RRM" evidence="7">
    <location>
        <begin position="13"/>
        <end position="91"/>
    </location>
</feature>
<dbReference type="InterPro" id="IPR000504">
    <property type="entry name" value="RRM_dom"/>
</dbReference>
<dbReference type="Pfam" id="PF00076">
    <property type="entry name" value="RRM_1"/>
    <property type="match status" value="2"/>
</dbReference>
<dbReference type="PANTHER" id="PTHR48030">
    <property type="entry name" value="SPLICING FACTOR 3B SUBUNIT 4"/>
    <property type="match status" value="1"/>
</dbReference>
<dbReference type="GO" id="GO:0005686">
    <property type="term" value="C:U2 snRNP"/>
    <property type="evidence" value="ECO:0007669"/>
    <property type="project" value="TreeGrafter"/>
</dbReference>
<dbReference type="FunFam" id="3.30.70.330:FF:000895">
    <property type="entry name" value="Hsh49p"/>
    <property type="match status" value="1"/>
</dbReference>
<dbReference type="SUPFAM" id="SSF54928">
    <property type="entry name" value="RNA-binding domain, RBD"/>
    <property type="match status" value="1"/>
</dbReference>
<dbReference type="SMART" id="SM00360">
    <property type="entry name" value="RRM"/>
    <property type="match status" value="2"/>
</dbReference>
<keyword evidence="3 5" id="KW-0694">RNA-binding</keyword>
<feature type="compositionally biased region" description="Pro residues" evidence="6">
    <location>
        <begin position="228"/>
        <end position="248"/>
    </location>
</feature>
<reference evidence="9" key="2">
    <citation type="submission" date="2013-12" db="EMBL/GenBank/DDBJ databases">
        <title>Evolution of pathogenesis and genome organization in the Tremellales.</title>
        <authorList>
            <person name="Cuomo C."/>
            <person name="Litvintseva A."/>
            <person name="Heitman J."/>
            <person name="Chen Y."/>
            <person name="Sun S."/>
            <person name="Springer D."/>
            <person name="Dromer F."/>
            <person name="Young S."/>
            <person name="Zeng Q."/>
            <person name="Chapman S."/>
            <person name="Gujja S."/>
            <person name="Saif S."/>
            <person name="Birren B."/>
        </authorList>
    </citation>
    <scope>NUCLEOTIDE SEQUENCE [LARGE SCALE GENOMIC DNA]</scope>
    <source>
        <strain evidence="9">BCC8398</strain>
    </source>
</reference>
<dbReference type="AlphaFoldDB" id="A0A1B9GHQ3"/>
<dbReference type="GO" id="GO:0071011">
    <property type="term" value="C:precatalytic spliceosome"/>
    <property type="evidence" value="ECO:0007669"/>
    <property type="project" value="TreeGrafter"/>
</dbReference>
<dbReference type="OrthoDB" id="10259687at2759"/>
<dbReference type="InterPro" id="IPR035979">
    <property type="entry name" value="RBD_domain_sf"/>
</dbReference>
<organism evidence="8 9">
    <name type="scientific">Kwoniella heveanensis BCC8398</name>
    <dbReference type="NCBI Taxonomy" id="1296120"/>
    <lineage>
        <taxon>Eukaryota</taxon>
        <taxon>Fungi</taxon>
        <taxon>Dikarya</taxon>
        <taxon>Basidiomycota</taxon>
        <taxon>Agaricomycotina</taxon>
        <taxon>Tremellomycetes</taxon>
        <taxon>Tremellales</taxon>
        <taxon>Cryptococcaceae</taxon>
        <taxon>Kwoniella</taxon>
    </lineage>
</organism>
<dbReference type="PROSITE" id="PS50102">
    <property type="entry name" value="RRM"/>
    <property type="match status" value="2"/>
</dbReference>
<dbReference type="GO" id="GO:0000398">
    <property type="term" value="P:mRNA splicing, via spliceosome"/>
    <property type="evidence" value="ECO:0007669"/>
    <property type="project" value="UniProtKB-ARBA"/>
</dbReference>
<proteinExistence type="predicted"/>
<dbReference type="GO" id="GO:0003723">
    <property type="term" value="F:RNA binding"/>
    <property type="evidence" value="ECO:0007669"/>
    <property type="project" value="UniProtKB-UniRule"/>
</dbReference>
<accession>A0A1B9GHQ3</accession>
<evidence type="ECO:0000256" key="1">
    <source>
        <dbReference type="ARBA" id="ARBA00004123"/>
    </source>
</evidence>
<feature type="compositionally biased region" description="Low complexity" evidence="6">
    <location>
        <begin position="323"/>
        <end position="350"/>
    </location>
</feature>
<evidence type="ECO:0000313" key="8">
    <source>
        <dbReference type="EMBL" id="OCF30548.1"/>
    </source>
</evidence>
<keyword evidence="2" id="KW-0677">Repeat</keyword>
<dbReference type="PANTHER" id="PTHR48030:SF3">
    <property type="entry name" value="SPLICING FACTOR 3B SUBUNIT 4"/>
    <property type="match status" value="1"/>
</dbReference>
<keyword evidence="9" id="KW-1185">Reference proteome</keyword>
<evidence type="ECO:0000256" key="4">
    <source>
        <dbReference type="ARBA" id="ARBA00023242"/>
    </source>
</evidence>